<gene>
    <name evidence="3" type="ORF">IDH45_11290</name>
</gene>
<dbReference type="InterPro" id="IPR051680">
    <property type="entry name" value="ATP-dep_Glu-Cys_Ligase-2"/>
</dbReference>
<evidence type="ECO:0000256" key="1">
    <source>
        <dbReference type="SAM" id="MobiDB-lite"/>
    </source>
</evidence>
<name>A0A927C9G6_9BACL</name>
<protein>
    <submittedName>
        <fullName evidence="3">Alpha-E domain-containing protein</fullName>
    </submittedName>
</protein>
<comment type="caution">
    <text evidence="3">The sequence shown here is derived from an EMBL/GenBank/DDBJ whole genome shotgun (WGS) entry which is preliminary data.</text>
</comment>
<proteinExistence type="predicted"/>
<evidence type="ECO:0000313" key="4">
    <source>
        <dbReference type="Proteomes" id="UP000639396"/>
    </source>
</evidence>
<dbReference type="AlphaFoldDB" id="A0A927C9G6"/>
<evidence type="ECO:0000313" key="3">
    <source>
        <dbReference type="EMBL" id="MBD2862568.1"/>
    </source>
</evidence>
<accession>A0A927C9G6</accession>
<dbReference type="EMBL" id="JACXJA010000013">
    <property type="protein sequence ID" value="MBD2862568.1"/>
    <property type="molecule type" value="Genomic_DNA"/>
</dbReference>
<feature type="region of interest" description="Disordered" evidence="1">
    <location>
        <begin position="36"/>
        <end position="59"/>
    </location>
</feature>
<organism evidence="3 4">
    <name type="scientific">Paenibacillus oceani</name>
    <dbReference type="NCBI Taxonomy" id="2772510"/>
    <lineage>
        <taxon>Bacteria</taxon>
        <taxon>Bacillati</taxon>
        <taxon>Bacillota</taxon>
        <taxon>Bacilli</taxon>
        <taxon>Bacillales</taxon>
        <taxon>Paenibacillaceae</taxon>
        <taxon>Paenibacillus</taxon>
    </lineage>
</organism>
<evidence type="ECO:0000259" key="2">
    <source>
        <dbReference type="Pfam" id="PF04168"/>
    </source>
</evidence>
<dbReference type="RefSeq" id="WP_190927588.1">
    <property type="nucleotide sequence ID" value="NZ_JACXJA010000013.1"/>
</dbReference>
<dbReference type="InterPro" id="IPR007296">
    <property type="entry name" value="DUF403"/>
</dbReference>
<dbReference type="Proteomes" id="UP000639396">
    <property type="component" value="Unassembled WGS sequence"/>
</dbReference>
<keyword evidence="4" id="KW-1185">Reference proteome</keyword>
<dbReference type="PANTHER" id="PTHR34595">
    <property type="entry name" value="BLR5612 PROTEIN"/>
    <property type="match status" value="1"/>
</dbReference>
<reference evidence="3" key="1">
    <citation type="submission" date="2020-09" db="EMBL/GenBank/DDBJ databases">
        <title>A novel bacterium of genus Paenibacillus, isolated from South China Sea.</title>
        <authorList>
            <person name="Huang H."/>
            <person name="Mo K."/>
            <person name="Hu Y."/>
        </authorList>
    </citation>
    <scope>NUCLEOTIDE SEQUENCE</scope>
    <source>
        <strain evidence="3">IB182363</strain>
    </source>
</reference>
<sequence length="375" mass="42424">MLSRVAETLYWMARNIERAENNARIIAARLSRMPESWEEGEGTAGAASTGADRADGTESGARWAPFRSFSGAGADGLAQGVPQEAELNLAGDWEELLEINASFADYLDKHSELVQGEILRYLTFSESNPNSIASCIAYARNNARSARDAIPHELWETLNDMYWNVRRSSEEGGELRDYYPFLQAVKVGSFTTQGVIESLMPRGAPYLFVQTGKWLERAEKTARILNVVCAKAMKPEEQLPARQYVYWLTALELVGGSDAFLRQYPPYMHPKDVLAFLMAERAYPRSIRYCVDHFVQAMYRLEDEGVTLYTGPLVAAVEQLSEQFGESRIHEWPLHDLERYLDRFQNLCNEIGALVTGTLRPDDGFRYEAKMCVQE</sequence>
<feature type="domain" description="DUF403" evidence="2">
    <location>
        <begin position="1"/>
        <end position="356"/>
    </location>
</feature>
<dbReference type="PANTHER" id="PTHR34595:SF7">
    <property type="entry name" value="SLL1039 PROTEIN"/>
    <property type="match status" value="1"/>
</dbReference>
<dbReference type="Pfam" id="PF04168">
    <property type="entry name" value="Alpha-E"/>
    <property type="match status" value="1"/>
</dbReference>